<reference evidence="2" key="1">
    <citation type="journal article" date="2019" name="Int. J. Syst. Evol. Microbiol.">
        <title>The Global Catalogue of Microorganisms (GCM) 10K type strain sequencing project: providing services to taxonomists for standard genome sequencing and annotation.</title>
        <authorList>
            <consortium name="The Broad Institute Genomics Platform"/>
            <consortium name="The Broad Institute Genome Sequencing Center for Infectious Disease"/>
            <person name="Wu L."/>
            <person name="Ma J."/>
        </authorList>
    </citation>
    <scope>NUCLEOTIDE SEQUENCE [LARGE SCALE GENOMIC DNA]</scope>
    <source>
        <strain evidence="2">CGMCC 4.7677</strain>
    </source>
</reference>
<sequence length="284" mass="31190">MPFRPSSPSTAAVYRVVENGRVAFVKVLQAPRHSPVFAALPGHLRDRLTREFPWRAEADFLLSGFELPPALRTPDVYRIDELGDGRVAMWLEDVQCADLPWDPPRFQHAAYLLGRWAGRRFGGPPGPALRILTEGRLQLDAFTRLTTNDQRTLAGRVPALLDRLDALPQATGHSDACPQNLLIPRAAPDTFVVIDVGWQCPFPVGADLGQLLIGLADEGTLPVTALPALHELVIDAYRDGLRTEGHQVSRDEITFGCDATLAIRSAFHTPPELSAYLTRLGLAL</sequence>
<accession>A0ABQ3JCU1</accession>
<protein>
    <recommendedName>
        <fullName evidence="3">Aminoglycoside phosphotransferase</fullName>
    </recommendedName>
</protein>
<dbReference type="InterPro" id="IPR011009">
    <property type="entry name" value="Kinase-like_dom_sf"/>
</dbReference>
<dbReference type="RefSeq" id="WP_191248496.1">
    <property type="nucleotide sequence ID" value="NZ_BNAU01000009.1"/>
</dbReference>
<keyword evidence="2" id="KW-1185">Reference proteome</keyword>
<gene>
    <name evidence="1" type="ORF">GCM10017786_65320</name>
</gene>
<evidence type="ECO:0000313" key="1">
    <source>
        <dbReference type="EMBL" id="GHF22045.1"/>
    </source>
</evidence>
<comment type="caution">
    <text evidence="1">The sequence shown here is derived from an EMBL/GenBank/DDBJ whole genome shotgun (WGS) entry which is preliminary data.</text>
</comment>
<organism evidence="1 2">
    <name type="scientific">Amycolatopsis deserti</name>
    <dbReference type="NCBI Taxonomy" id="185696"/>
    <lineage>
        <taxon>Bacteria</taxon>
        <taxon>Bacillati</taxon>
        <taxon>Actinomycetota</taxon>
        <taxon>Actinomycetes</taxon>
        <taxon>Pseudonocardiales</taxon>
        <taxon>Pseudonocardiaceae</taxon>
        <taxon>Amycolatopsis</taxon>
    </lineage>
</organism>
<dbReference type="EMBL" id="BNAU01000009">
    <property type="protein sequence ID" value="GHF22045.1"/>
    <property type="molecule type" value="Genomic_DNA"/>
</dbReference>
<evidence type="ECO:0000313" key="2">
    <source>
        <dbReference type="Proteomes" id="UP000605897"/>
    </source>
</evidence>
<evidence type="ECO:0008006" key="3">
    <source>
        <dbReference type="Google" id="ProtNLM"/>
    </source>
</evidence>
<dbReference type="Proteomes" id="UP000605897">
    <property type="component" value="Unassembled WGS sequence"/>
</dbReference>
<name>A0ABQ3JCU1_9PSEU</name>
<proteinExistence type="predicted"/>
<dbReference type="SUPFAM" id="SSF56112">
    <property type="entry name" value="Protein kinase-like (PK-like)"/>
    <property type="match status" value="1"/>
</dbReference>